<feature type="domain" description="S1 motif" evidence="4">
    <location>
        <begin position="51"/>
        <end position="119"/>
    </location>
</feature>
<feature type="non-terminal residue" evidence="5">
    <location>
        <position position="1"/>
    </location>
</feature>
<dbReference type="SMART" id="SM00316">
    <property type="entry name" value="S1"/>
    <property type="match status" value="1"/>
</dbReference>
<dbReference type="GO" id="GO:0004654">
    <property type="term" value="F:polyribonucleotide nucleotidyltransferase activity"/>
    <property type="evidence" value="ECO:0007669"/>
    <property type="project" value="InterPro"/>
</dbReference>
<dbReference type="AlphaFoldDB" id="A0A6V8PC59"/>
<keyword evidence="1" id="KW-0460">Magnesium</keyword>
<keyword evidence="6" id="KW-1185">Reference proteome</keyword>
<protein>
    <submittedName>
        <fullName evidence="5">Polyribonucleotide nucleotidyltransferase</fullName>
    </submittedName>
</protein>
<dbReference type="InterPro" id="IPR012340">
    <property type="entry name" value="NA-bd_OB-fold"/>
</dbReference>
<sequence length="129" mass="14254">GGKVIRGIIEQTGVKINIDDAGVINIAYADETSARKAIEIINGIIAEAEIGRIYLGKVKRIVDFGAFVEIMPGTEGLLHISQIDFKRIDKVTDVLQEGEEVLVKVLEVDRTGRIRLSRKEAMREKASYS</sequence>
<dbReference type="Gene3D" id="3.30.1370.10">
    <property type="entry name" value="K Homology domain, type 1"/>
    <property type="match status" value="1"/>
</dbReference>
<dbReference type="Gene3D" id="2.40.50.140">
    <property type="entry name" value="Nucleic acid-binding proteins"/>
    <property type="match status" value="1"/>
</dbReference>
<dbReference type="GO" id="GO:0005829">
    <property type="term" value="C:cytosol"/>
    <property type="evidence" value="ECO:0007669"/>
    <property type="project" value="TreeGrafter"/>
</dbReference>
<dbReference type="Pfam" id="PF00575">
    <property type="entry name" value="S1"/>
    <property type="match status" value="1"/>
</dbReference>
<evidence type="ECO:0000313" key="5">
    <source>
        <dbReference type="EMBL" id="GFP28446.1"/>
    </source>
</evidence>
<dbReference type="PANTHER" id="PTHR11252:SF0">
    <property type="entry name" value="POLYRIBONUCLEOTIDE NUCLEOTIDYLTRANSFERASE 1, MITOCHONDRIAL"/>
    <property type="match status" value="1"/>
</dbReference>
<accession>A0A6V8PC59</accession>
<dbReference type="SUPFAM" id="SSF54791">
    <property type="entry name" value="Eukaryotic type KH-domain (KH-domain type I)"/>
    <property type="match status" value="1"/>
</dbReference>
<dbReference type="CDD" id="cd02393">
    <property type="entry name" value="KH-I_PNPase"/>
    <property type="match status" value="1"/>
</dbReference>
<dbReference type="InterPro" id="IPR003029">
    <property type="entry name" value="S1_domain"/>
</dbReference>
<dbReference type="Proteomes" id="UP000591948">
    <property type="component" value="Unassembled WGS sequence"/>
</dbReference>
<dbReference type="GO" id="GO:0003723">
    <property type="term" value="F:RNA binding"/>
    <property type="evidence" value="ECO:0007669"/>
    <property type="project" value="UniProtKB-UniRule"/>
</dbReference>
<reference evidence="5 6" key="1">
    <citation type="journal article" date="2020" name="Front. Microbiol.">
        <title>Single-cell genomics of novel Actinobacteria with the Wood-Ljungdahl pathway discovered in a serpentinizing system.</title>
        <authorList>
            <person name="Merino N."/>
            <person name="Kawai M."/>
            <person name="Boyd E.S."/>
            <person name="Colman D.R."/>
            <person name="McGlynn S.E."/>
            <person name="Nealson K.H."/>
            <person name="Kurokawa K."/>
            <person name="Hongoh Y."/>
        </authorList>
    </citation>
    <scope>NUCLEOTIDE SEQUENCE [LARGE SCALE GENOMIC DNA]</scope>
    <source>
        <strain evidence="5 6">S33</strain>
    </source>
</reference>
<dbReference type="PANTHER" id="PTHR11252">
    <property type="entry name" value="POLYRIBONUCLEOTIDE NUCLEOTIDYLTRANSFERASE"/>
    <property type="match status" value="1"/>
</dbReference>
<dbReference type="SUPFAM" id="SSF50249">
    <property type="entry name" value="Nucleic acid-binding proteins"/>
    <property type="match status" value="1"/>
</dbReference>
<dbReference type="GO" id="GO:0006402">
    <property type="term" value="P:mRNA catabolic process"/>
    <property type="evidence" value="ECO:0007669"/>
    <property type="project" value="InterPro"/>
</dbReference>
<dbReference type="GO" id="GO:0000175">
    <property type="term" value="F:3'-5'-RNA exonuclease activity"/>
    <property type="evidence" value="ECO:0007669"/>
    <property type="project" value="TreeGrafter"/>
</dbReference>
<dbReference type="CDD" id="cd04472">
    <property type="entry name" value="S1_PNPase"/>
    <property type="match status" value="1"/>
</dbReference>
<dbReference type="InterPro" id="IPR012162">
    <property type="entry name" value="PNPase"/>
</dbReference>
<dbReference type="RefSeq" id="WP_176233839.1">
    <property type="nucleotide sequence ID" value="NZ_BLRY01000224.1"/>
</dbReference>
<evidence type="ECO:0000256" key="3">
    <source>
        <dbReference type="PROSITE-ProRule" id="PRU00117"/>
    </source>
</evidence>
<evidence type="ECO:0000259" key="4">
    <source>
        <dbReference type="PROSITE" id="PS50126"/>
    </source>
</evidence>
<keyword evidence="5" id="KW-0808">Transferase</keyword>
<dbReference type="InterPro" id="IPR036612">
    <property type="entry name" value="KH_dom_type_1_sf"/>
</dbReference>
<dbReference type="EMBL" id="BLRY01000224">
    <property type="protein sequence ID" value="GFP28446.1"/>
    <property type="molecule type" value="Genomic_DNA"/>
</dbReference>
<dbReference type="PROSITE" id="PS50126">
    <property type="entry name" value="S1"/>
    <property type="match status" value="1"/>
</dbReference>
<evidence type="ECO:0000256" key="1">
    <source>
        <dbReference type="ARBA" id="ARBA00022842"/>
    </source>
</evidence>
<keyword evidence="2 3" id="KW-0694">RNA-binding</keyword>
<proteinExistence type="predicted"/>
<name>A0A6V8PC59_9ACTN</name>
<evidence type="ECO:0000313" key="6">
    <source>
        <dbReference type="Proteomes" id="UP000591948"/>
    </source>
</evidence>
<gene>
    <name evidence="5" type="ORF">HKBW3S33_01861</name>
</gene>
<dbReference type="FunFam" id="2.40.50.140:FF:000023">
    <property type="entry name" value="Polyribonucleotide nucleotidyltransferase"/>
    <property type="match status" value="1"/>
</dbReference>
<organism evidence="5 6">
    <name type="scientific">Candidatus Hakubella thermalkaliphila</name>
    <dbReference type="NCBI Taxonomy" id="2754717"/>
    <lineage>
        <taxon>Bacteria</taxon>
        <taxon>Bacillati</taxon>
        <taxon>Actinomycetota</taxon>
        <taxon>Actinomycetota incertae sedis</taxon>
        <taxon>Candidatus Hakubellales</taxon>
        <taxon>Candidatus Hakubellaceae</taxon>
        <taxon>Candidatus Hakubella</taxon>
    </lineage>
</organism>
<evidence type="ECO:0000256" key="2">
    <source>
        <dbReference type="ARBA" id="ARBA00022884"/>
    </source>
</evidence>
<comment type="caution">
    <text evidence="5">The sequence shown here is derived from an EMBL/GenBank/DDBJ whole genome shotgun (WGS) entry which is preliminary data.</text>
</comment>
<dbReference type="PROSITE" id="PS50084">
    <property type="entry name" value="KH_TYPE_1"/>
    <property type="match status" value="1"/>
</dbReference>